<protein>
    <submittedName>
        <fullName evidence="3">Heavy-metal-associated domain-containing protein</fullName>
    </submittedName>
</protein>
<dbReference type="RefSeq" id="WP_282839747.1">
    <property type="nucleotide sequence ID" value="NZ_JASCXW010000024.1"/>
</dbReference>
<dbReference type="CDD" id="cd00371">
    <property type="entry name" value="HMA"/>
    <property type="match status" value="1"/>
</dbReference>
<dbReference type="FunFam" id="3.30.70.100:FF:000001">
    <property type="entry name" value="ATPase copper transporting beta"/>
    <property type="match status" value="1"/>
</dbReference>
<evidence type="ECO:0000313" key="4">
    <source>
        <dbReference type="Proteomes" id="UP001431532"/>
    </source>
</evidence>
<dbReference type="Pfam" id="PF00403">
    <property type="entry name" value="HMA"/>
    <property type="match status" value="1"/>
</dbReference>
<keyword evidence="4" id="KW-1185">Reference proteome</keyword>
<dbReference type="AlphaFoldDB" id="A0AAW6UCU8"/>
<reference evidence="3" key="1">
    <citation type="submission" date="2023-05" db="EMBL/GenBank/DDBJ databases">
        <title>Mariniplasma microaerophilum sp. nov., a novel anaerobic mollicute isolated from terrestrial mud volcano, Taman Peninsula, Russia.</title>
        <authorList>
            <person name="Khomyakova M.A."/>
            <person name="Merkel A.Y."/>
            <person name="Slobodkin A.I."/>
        </authorList>
    </citation>
    <scope>NUCLEOTIDE SEQUENCE</scope>
    <source>
        <strain evidence="3">M4Ah</strain>
    </source>
</reference>
<keyword evidence="1" id="KW-0479">Metal-binding</keyword>
<evidence type="ECO:0000313" key="3">
    <source>
        <dbReference type="EMBL" id="MDI6453316.1"/>
    </source>
</evidence>
<dbReference type="InterPro" id="IPR006121">
    <property type="entry name" value="HMA_dom"/>
</dbReference>
<gene>
    <name evidence="3" type="ORF">QJ521_07050</name>
</gene>
<sequence length="71" mass="7999">MKTVEYKVTGMTCGGCAQSVKRVLSRNKAITDIEVEQMENRVVVTYDEAQTDDQTIIDTINRIGYKAELRA</sequence>
<evidence type="ECO:0000259" key="2">
    <source>
        <dbReference type="PROSITE" id="PS50846"/>
    </source>
</evidence>
<proteinExistence type="predicted"/>
<organism evidence="3 4">
    <name type="scientific">Peloplasma aerotolerans</name>
    <dbReference type="NCBI Taxonomy" id="3044389"/>
    <lineage>
        <taxon>Bacteria</taxon>
        <taxon>Bacillati</taxon>
        <taxon>Mycoplasmatota</taxon>
        <taxon>Mollicutes</taxon>
        <taxon>Acholeplasmatales</taxon>
        <taxon>Acholeplasmataceae</taxon>
        <taxon>Peloplasma</taxon>
    </lineage>
</organism>
<comment type="caution">
    <text evidence="3">The sequence shown here is derived from an EMBL/GenBank/DDBJ whole genome shotgun (WGS) entry which is preliminary data.</text>
</comment>
<dbReference type="Proteomes" id="UP001431532">
    <property type="component" value="Unassembled WGS sequence"/>
</dbReference>
<dbReference type="SUPFAM" id="SSF55008">
    <property type="entry name" value="HMA, heavy metal-associated domain"/>
    <property type="match status" value="1"/>
</dbReference>
<evidence type="ECO:0000256" key="1">
    <source>
        <dbReference type="ARBA" id="ARBA00022723"/>
    </source>
</evidence>
<dbReference type="EMBL" id="JASCXW010000024">
    <property type="protein sequence ID" value="MDI6453316.1"/>
    <property type="molecule type" value="Genomic_DNA"/>
</dbReference>
<feature type="domain" description="HMA" evidence="2">
    <location>
        <begin position="2"/>
        <end position="68"/>
    </location>
</feature>
<dbReference type="Gene3D" id="3.30.70.100">
    <property type="match status" value="1"/>
</dbReference>
<accession>A0AAW6UCU8</accession>
<dbReference type="PROSITE" id="PS50846">
    <property type="entry name" value="HMA_2"/>
    <property type="match status" value="1"/>
</dbReference>
<dbReference type="GO" id="GO:0046872">
    <property type="term" value="F:metal ion binding"/>
    <property type="evidence" value="ECO:0007669"/>
    <property type="project" value="UniProtKB-KW"/>
</dbReference>
<name>A0AAW6UCU8_9MOLU</name>
<dbReference type="InterPro" id="IPR036163">
    <property type="entry name" value="HMA_dom_sf"/>
</dbReference>